<protein>
    <submittedName>
        <fullName evidence="1">Uncharacterized protein</fullName>
    </submittedName>
</protein>
<reference evidence="1 2" key="1">
    <citation type="submission" date="2014-09" db="EMBL/GenBank/DDBJ databases">
        <title>Draft genome sequence of an obligately methylotrophic methanogen, Methanococcoides methylutens, isolated from marine sediment.</title>
        <authorList>
            <person name="Guan Y."/>
            <person name="Ngugi D.K."/>
            <person name="Blom J."/>
            <person name="Ali S."/>
            <person name="Ferry J.G."/>
            <person name="Stingl U."/>
        </authorList>
    </citation>
    <scope>NUCLEOTIDE SEQUENCE [LARGE SCALE GENOMIC DNA]</scope>
    <source>
        <strain evidence="1 2">DSM 2657</strain>
    </source>
</reference>
<evidence type="ECO:0000313" key="1">
    <source>
        <dbReference type="EMBL" id="KGK98012.1"/>
    </source>
</evidence>
<name>A0A099SYP4_METMT</name>
<keyword evidence="2" id="KW-1185">Reference proteome</keyword>
<sequence>MSKILKAVDAMVNSEELITDVKALQESLFFMYNQKYVWSIQKELGDYYLIYYVKHNEVKNVIDAIKYMPNDPGPYISYSSKDYRSDKSGDNFLELYQIVKEKLYNIDSVLDNIIGGE</sequence>
<organism evidence="1 2">
    <name type="scientific">Methanococcoides methylutens</name>
    <dbReference type="NCBI Taxonomy" id="2226"/>
    <lineage>
        <taxon>Archaea</taxon>
        <taxon>Methanobacteriati</taxon>
        <taxon>Methanobacteriota</taxon>
        <taxon>Stenosarchaea group</taxon>
        <taxon>Methanomicrobia</taxon>
        <taxon>Methanosarcinales</taxon>
        <taxon>Methanosarcinaceae</taxon>
        <taxon>Methanococcoides</taxon>
    </lineage>
</organism>
<dbReference type="OrthoDB" id="140571at2157"/>
<dbReference type="EMBL" id="JRHO01000014">
    <property type="protein sequence ID" value="KGK98012.1"/>
    <property type="molecule type" value="Genomic_DNA"/>
</dbReference>
<accession>A0A099SYP4</accession>
<evidence type="ECO:0000313" key="2">
    <source>
        <dbReference type="Proteomes" id="UP000029859"/>
    </source>
</evidence>
<dbReference type="Proteomes" id="UP000029859">
    <property type="component" value="Unassembled WGS sequence"/>
</dbReference>
<comment type="caution">
    <text evidence="1">The sequence shown here is derived from an EMBL/GenBank/DDBJ whole genome shotgun (WGS) entry which is preliminary data.</text>
</comment>
<proteinExistence type="predicted"/>
<dbReference type="AlphaFoldDB" id="A0A099SYP4"/>
<dbReference type="RefSeq" id="WP_048195219.1">
    <property type="nucleotide sequence ID" value="NZ_CAAGSM010000001.1"/>
</dbReference>
<gene>
    <name evidence="1" type="ORF">LI82_09705</name>
</gene>